<feature type="compositionally biased region" description="Basic and acidic residues" evidence="7">
    <location>
        <begin position="464"/>
        <end position="477"/>
    </location>
</feature>
<keyword evidence="4" id="KW-0407">Ion channel</keyword>
<feature type="transmembrane region" description="Helical" evidence="8">
    <location>
        <begin position="254"/>
        <end position="271"/>
    </location>
</feature>
<protein>
    <recommendedName>
        <fullName evidence="9">Ion transport domain-containing protein</fullName>
    </recommendedName>
</protein>
<dbReference type="InterPro" id="IPR018490">
    <property type="entry name" value="cNMP-bd_dom_sf"/>
</dbReference>
<dbReference type="SUPFAM" id="SSF51206">
    <property type="entry name" value="cAMP-binding domain-like"/>
    <property type="match status" value="1"/>
</dbReference>
<evidence type="ECO:0000256" key="1">
    <source>
        <dbReference type="ARBA" id="ARBA00004141"/>
    </source>
</evidence>
<feature type="region of interest" description="Disordered" evidence="7">
    <location>
        <begin position="448"/>
        <end position="488"/>
    </location>
</feature>
<dbReference type="GO" id="GO:0034702">
    <property type="term" value="C:monoatomic ion channel complex"/>
    <property type="evidence" value="ECO:0007669"/>
    <property type="project" value="UniProtKB-KW"/>
</dbReference>
<dbReference type="InterPro" id="IPR045319">
    <property type="entry name" value="KAT/AKT"/>
</dbReference>
<feature type="domain" description="Ion transport" evidence="9">
    <location>
        <begin position="51"/>
        <end position="313"/>
    </location>
</feature>
<evidence type="ECO:0000256" key="8">
    <source>
        <dbReference type="SAM" id="Phobius"/>
    </source>
</evidence>
<dbReference type="InterPro" id="IPR014710">
    <property type="entry name" value="RmlC-like_jellyroll"/>
</dbReference>
<evidence type="ECO:0000256" key="4">
    <source>
        <dbReference type="ARBA" id="ARBA00022882"/>
    </source>
</evidence>
<keyword evidence="3" id="KW-0631">Potassium channel</keyword>
<keyword evidence="3" id="KW-0633">Potassium transport</keyword>
<reference evidence="10" key="1">
    <citation type="journal article" date="2021" name="Proc. Natl. Acad. Sci. U.S.A.">
        <title>Three genomes in the algal genus Volvox reveal the fate of a haploid sex-determining region after a transition to homothallism.</title>
        <authorList>
            <person name="Yamamoto K."/>
            <person name="Hamaji T."/>
            <person name="Kawai-Toyooka H."/>
            <person name="Matsuzaki R."/>
            <person name="Takahashi F."/>
            <person name="Nishimura Y."/>
            <person name="Kawachi M."/>
            <person name="Noguchi H."/>
            <person name="Minakuchi Y."/>
            <person name="Umen J.G."/>
            <person name="Toyoda A."/>
            <person name="Nozaki H."/>
        </authorList>
    </citation>
    <scope>NUCLEOTIDE SEQUENCE</scope>
    <source>
        <strain evidence="10">NIES-3785</strain>
    </source>
</reference>
<gene>
    <name evidence="10" type="ORF">Vretimale_1193</name>
</gene>
<dbReference type="PANTHER" id="PTHR45743:SF2">
    <property type="entry name" value="POTASSIUM CHANNEL AKT1"/>
    <property type="match status" value="1"/>
</dbReference>
<keyword evidence="4" id="KW-0406">Ion transport</keyword>
<evidence type="ECO:0000256" key="7">
    <source>
        <dbReference type="SAM" id="MobiDB-lite"/>
    </source>
</evidence>
<dbReference type="SUPFAM" id="SSF81324">
    <property type="entry name" value="Voltage-gated potassium channels"/>
    <property type="match status" value="1"/>
</dbReference>
<dbReference type="Proteomes" id="UP000722791">
    <property type="component" value="Unassembled WGS sequence"/>
</dbReference>
<keyword evidence="2 8" id="KW-0812">Transmembrane</keyword>
<evidence type="ECO:0000256" key="6">
    <source>
        <dbReference type="ARBA" id="ARBA00023136"/>
    </source>
</evidence>
<feature type="transmembrane region" description="Helical" evidence="8">
    <location>
        <begin position="283"/>
        <end position="306"/>
    </location>
</feature>
<evidence type="ECO:0000259" key="9">
    <source>
        <dbReference type="Pfam" id="PF00520"/>
    </source>
</evidence>
<feature type="transmembrane region" description="Helical" evidence="8">
    <location>
        <begin position="119"/>
        <end position="143"/>
    </location>
</feature>
<dbReference type="InterPro" id="IPR005821">
    <property type="entry name" value="Ion_trans_dom"/>
</dbReference>
<dbReference type="Pfam" id="PF00520">
    <property type="entry name" value="Ion_trans"/>
    <property type="match status" value="1"/>
</dbReference>
<dbReference type="AlphaFoldDB" id="A0A8J4G1S6"/>
<keyword evidence="3" id="KW-0630">Potassium</keyword>
<proteinExistence type="predicted"/>
<comment type="caution">
    <text evidence="10">The sequence shown here is derived from an EMBL/GenBank/DDBJ whole genome shotgun (WGS) entry which is preliminary data.</text>
</comment>
<keyword evidence="4" id="KW-0813">Transport</keyword>
<evidence type="ECO:0000256" key="2">
    <source>
        <dbReference type="ARBA" id="ARBA00022692"/>
    </source>
</evidence>
<sequence>MGLQAWESYKDDLAERATRDTGTSRFRLVNLPLLHPLCGAALWWSTAMLLFDLTFTAFWVPINVAFCLDHYGRLDAECTRADLAGGLVYLVNIILGFQMGVTLTCGYRSRVVMNRRDAAWLYASTFSFWLDLLAVVPFVYLVVAVALGDSVARHQTVSIISLVRLARLFRVAAIIKKLYGRSTSGELKASWVADHFSVTPLYMALLVYLAMVLVNMYSCLLLLVARYEQEHGRTTWMSSIAWQDVAGLGGAERWYNAVYFCITVMTTTGYADFLPKSPLEQGLVSVMMLNGLVIFGTVVALTGSALKRSQAQAQRVHDQRKRLTLFRKWLQKWNVPERDCRDVVTFFSELSARRDEGRQESDIVFELPAFLRQQVAKFVVQDLLSQCAPLARLKPEVHELLASYCVPIELPTGHDLFRLGDDIEGSGGGLWLLEKGSVTALRNQVRTGAHVWPPPPPPPNKAMGEGRHSDAPVEKHLLGPTFCTRRPS</sequence>
<accession>A0A8J4G1S6</accession>
<feature type="transmembrane region" description="Helical" evidence="8">
    <location>
        <begin position="86"/>
        <end position="107"/>
    </location>
</feature>
<keyword evidence="6 8" id="KW-0472">Membrane</keyword>
<organism evidence="10 11">
    <name type="scientific">Volvox reticuliferus</name>
    <dbReference type="NCBI Taxonomy" id="1737510"/>
    <lineage>
        <taxon>Eukaryota</taxon>
        <taxon>Viridiplantae</taxon>
        <taxon>Chlorophyta</taxon>
        <taxon>core chlorophytes</taxon>
        <taxon>Chlorophyceae</taxon>
        <taxon>CS clade</taxon>
        <taxon>Chlamydomonadales</taxon>
        <taxon>Volvocaceae</taxon>
        <taxon>Volvox</taxon>
    </lineage>
</organism>
<evidence type="ECO:0000256" key="3">
    <source>
        <dbReference type="ARBA" id="ARBA00022826"/>
    </source>
</evidence>
<dbReference type="PANTHER" id="PTHR45743">
    <property type="entry name" value="POTASSIUM CHANNEL AKT1"/>
    <property type="match status" value="1"/>
</dbReference>
<dbReference type="Gene3D" id="2.60.120.10">
    <property type="entry name" value="Jelly Rolls"/>
    <property type="match status" value="1"/>
</dbReference>
<feature type="transmembrane region" description="Helical" evidence="8">
    <location>
        <begin position="201"/>
        <end position="224"/>
    </location>
</feature>
<name>A0A8J4G1S6_9CHLO</name>
<comment type="subcellular location">
    <subcellularLocation>
        <location evidence="1">Membrane</location>
        <topology evidence="1">Multi-pass membrane protein</topology>
    </subcellularLocation>
</comment>
<keyword evidence="4" id="KW-0851">Voltage-gated channel</keyword>
<dbReference type="GO" id="GO:0005249">
    <property type="term" value="F:voltage-gated potassium channel activity"/>
    <property type="evidence" value="ECO:0007669"/>
    <property type="project" value="InterPro"/>
</dbReference>
<evidence type="ECO:0000256" key="5">
    <source>
        <dbReference type="ARBA" id="ARBA00022989"/>
    </source>
</evidence>
<evidence type="ECO:0000313" key="10">
    <source>
        <dbReference type="EMBL" id="GIL95116.1"/>
    </source>
</evidence>
<evidence type="ECO:0000313" key="11">
    <source>
        <dbReference type="Proteomes" id="UP000722791"/>
    </source>
</evidence>
<keyword evidence="5 8" id="KW-1133">Transmembrane helix</keyword>
<dbReference type="EMBL" id="BNCQ01000002">
    <property type="protein sequence ID" value="GIL95116.1"/>
    <property type="molecule type" value="Genomic_DNA"/>
</dbReference>
<dbReference type="Gene3D" id="1.10.287.70">
    <property type="match status" value="1"/>
</dbReference>